<dbReference type="Proteomes" id="UP000245771">
    <property type="component" value="Unassembled WGS sequence"/>
</dbReference>
<dbReference type="InParanoid" id="A0A316V4P5"/>
<evidence type="ECO:0000313" key="3">
    <source>
        <dbReference type="EMBL" id="PWN32490.1"/>
    </source>
</evidence>
<feature type="region of interest" description="Disordered" evidence="1">
    <location>
        <begin position="34"/>
        <end position="127"/>
    </location>
</feature>
<evidence type="ECO:0000256" key="2">
    <source>
        <dbReference type="SAM" id="SignalP"/>
    </source>
</evidence>
<evidence type="ECO:0000313" key="4">
    <source>
        <dbReference type="Proteomes" id="UP000245771"/>
    </source>
</evidence>
<accession>A0A316V4P5</accession>
<evidence type="ECO:0000256" key="1">
    <source>
        <dbReference type="SAM" id="MobiDB-lite"/>
    </source>
</evidence>
<sequence length="127" mass="13973">MFVPALSFILVFIASNIGSSIQIATDGKVETLPTLPKDTHSAENLQSSSATHSTNTMLEKFSSMSISPKHKQLIPKESGNKNEVDHFYQQATRLKSSGKAPVRKLKRLGKIRLEKQHGLSPYARPGN</sequence>
<organism evidence="3 4">
    <name type="scientific">Meira miltonrushii</name>
    <dbReference type="NCBI Taxonomy" id="1280837"/>
    <lineage>
        <taxon>Eukaryota</taxon>
        <taxon>Fungi</taxon>
        <taxon>Dikarya</taxon>
        <taxon>Basidiomycota</taxon>
        <taxon>Ustilaginomycotina</taxon>
        <taxon>Exobasidiomycetes</taxon>
        <taxon>Exobasidiales</taxon>
        <taxon>Brachybasidiaceae</taxon>
        <taxon>Meira</taxon>
    </lineage>
</organism>
<dbReference type="AlphaFoldDB" id="A0A316V4P5"/>
<feature type="compositionally biased region" description="Polar residues" evidence="1">
    <location>
        <begin position="42"/>
        <end position="66"/>
    </location>
</feature>
<dbReference type="RefSeq" id="XP_025352792.1">
    <property type="nucleotide sequence ID" value="XM_025497884.1"/>
</dbReference>
<protein>
    <submittedName>
        <fullName evidence="3">Uncharacterized protein</fullName>
    </submittedName>
</protein>
<dbReference type="EMBL" id="KZ819605">
    <property type="protein sequence ID" value="PWN32490.1"/>
    <property type="molecule type" value="Genomic_DNA"/>
</dbReference>
<keyword evidence="4" id="KW-1185">Reference proteome</keyword>
<keyword evidence="2" id="KW-0732">Signal</keyword>
<name>A0A316V4P5_9BASI</name>
<gene>
    <name evidence="3" type="ORF">FA14DRAFT_157206</name>
</gene>
<feature type="signal peptide" evidence="2">
    <location>
        <begin position="1"/>
        <end position="18"/>
    </location>
</feature>
<reference evidence="3 4" key="1">
    <citation type="journal article" date="2018" name="Mol. Biol. Evol.">
        <title>Broad Genomic Sampling Reveals a Smut Pathogenic Ancestry of the Fungal Clade Ustilaginomycotina.</title>
        <authorList>
            <person name="Kijpornyongpan T."/>
            <person name="Mondo S.J."/>
            <person name="Barry K."/>
            <person name="Sandor L."/>
            <person name="Lee J."/>
            <person name="Lipzen A."/>
            <person name="Pangilinan J."/>
            <person name="LaButti K."/>
            <person name="Hainaut M."/>
            <person name="Henrissat B."/>
            <person name="Grigoriev I.V."/>
            <person name="Spatafora J.W."/>
            <person name="Aime M.C."/>
        </authorList>
    </citation>
    <scope>NUCLEOTIDE SEQUENCE [LARGE SCALE GENOMIC DNA]</scope>
    <source>
        <strain evidence="3 4">MCA 3882</strain>
    </source>
</reference>
<proteinExistence type="predicted"/>
<dbReference type="GeneID" id="37019665"/>
<feature type="compositionally biased region" description="Basic residues" evidence="1">
    <location>
        <begin position="101"/>
        <end position="110"/>
    </location>
</feature>
<feature type="chain" id="PRO_5016320052" evidence="2">
    <location>
        <begin position="19"/>
        <end position="127"/>
    </location>
</feature>